<dbReference type="GO" id="GO:0032259">
    <property type="term" value="P:methylation"/>
    <property type="evidence" value="ECO:0007669"/>
    <property type="project" value="UniProtKB-KW"/>
</dbReference>
<dbReference type="SUPFAM" id="SSF53335">
    <property type="entry name" value="S-adenosyl-L-methionine-dependent methyltransferases"/>
    <property type="match status" value="1"/>
</dbReference>
<dbReference type="PANTHER" id="PTHR43619">
    <property type="entry name" value="S-ADENOSYL-L-METHIONINE-DEPENDENT METHYLTRANSFERASE YKTD-RELATED"/>
    <property type="match status" value="1"/>
</dbReference>
<dbReference type="GO" id="GO:0008168">
    <property type="term" value="F:methyltransferase activity"/>
    <property type="evidence" value="ECO:0007669"/>
    <property type="project" value="UniProtKB-UniRule"/>
</dbReference>
<comment type="caution">
    <text evidence="7">The sequence shown here is derived from an EMBL/GenBank/DDBJ whole genome shotgun (WGS) entry which is preliminary data.</text>
</comment>
<evidence type="ECO:0000256" key="1">
    <source>
        <dbReference type="ARBA" id="ARBA00003907"/>
    </source>
</evidence>
<reference evidence="7 8" key="1">
    <citation type="submission" date="2017-12" db="EMBL/GenBank/DDBJ databases">
        <title>Sequencing the genomes of 1000 Actinobacteria strains.</title>
        <authorList>
            <person name="Klenk H.-P."/>
        </authorList>
    </citation>
    <scope>NUCLEOTIDE SEQUENCE [LARGE SCALE GENOMIC DNA]</scope>
    <source>
        <strain evidence="7 8">DSM 45165</strain>
    </source>
</reference>
<dbReference type="InterPro" id="IPR029063">
    <property type="entry name" value="SAM-dependent_MTases_sf"/>
</dbReference>
<dbReference type="InterPro" id="IPR007213">
    <property type="entry name" value="Ppm1/Ppm2/Tcmp"/>
</dbReference>
<evidence type="ECO:0000256" key="4">
    <source>
        <dbReference type="ARBA" id="ARBA00022679"/>
    </source>
</evidence>
<comment type="function">
    <text evidence="1 6">Exhibits S-adenosyl-L-methionine-dependent methyltransferase activity.</text>
</comment>
<evidence type="ECO:0000256" key="2">
    <source>
        <dbReference type="ARBA" id="ARBA00008138"/>
    </source>
</evidence>
<dbReference type="OrthoDB" id="9806164at2"/>
<evidence type="ECO:0000313" key="7">
    <source>
        <dbReference type="EMBL" id="PKV93059.1"/>
    </source>
</evidence>
<dbReference type="EMBL" id="PJMY01000003">
    <property type="protein sequence ID" value="PKV93059.1"/>
    <property type="molecule type" value="Genomic_DNA"/>
</dbReference>
<dbReference type="EC" id="2.1.1.-" evidence="6"/>
<organism evidence="7 8">
    <name type="scientific">Amycolatopsis echigonensis</name>
    <dbReference type="NCBI Taxonomy" id="2576905"/>
    <lineage>
        <taxon>Bacteria</taxon>
        <taxon>Bacillati</taxon>
        <taxon>Actinomycetota</taxon>
        <taxon>Actinomycetes</taxon>
        <taxon>Pseudonocardiales</taxon>
        <taxon>Pseudonocardiaceae</taxon>
        <taxon>Amycolatopsis</taxon>
    </lineage>
</organism>
<dbReference type="Gene3D" id="3.40.50.150">
    <property type="entry name" value="Vaccinia Virus protein VP39"/>
    <property type="match status" value="1"/>
</dbReference>
<dbReference type="InterPro" id="IPR011610">
    <property type="entry name" value="SAM_mthyl_Trfase_ML2640-like"/>
</dbReference>
<evidence type="ECO:0000313" key="8">
    <source>
        <dbReference type="Proteomes" id="UP000233750"/>
    </source>
</evidence>
<name>A0A2N3WGR7_9PSEU</name>
<keyword evidence="3 6" id="KW-0489">Methyltransferase</keyword>
<accession>A0A2N3WGR7</accession>
<proteinExistence type="inferred from homology"/>
<comment type="similarity">
    <text evidence="2 6">Belongs to the UPF0677 family.</text>
</comment>
<protein>
    <recommendedName>
        <fullName evidence="6">S-adenosyl-L-methionine-dependent methyltransferase</fullName>
        <ecNumber evidence="6">2.1.1.-</ecNumber>
    </recommendedName>
</protein>
<sequence length="285" mass="30702">MAAPDQDWDIVSSVGLTALGVAAGRAIVTVSPDPLIEDPYAAEFVRAANPPRPMPIEPLDDPLWMAMAGYLAVRSRFFDDVVTGTDAPQVVILAAGLDARAFRLDLSGRDVYEVDQPRVLAFKQDVLDGLGAAPRCRRHPIGADLREDWPAALENAGFDRTRPSVWIAEGLLPYLPAAAEELLFDLVHARSAPGSRIGLEHIPDLGSTDILDTIRSSAAGARLGLDVNDVLSTEPRRNPIDWLAGQGWRTTVDRAGDLAAQYGKQLPDPLGDAMTKTELVTADRP</sequence>
<gene>
    <name evidence="7" type="ORF">ATK30_3896</name>
</gene>
<evidence type="ECO:0000256" key="3">
    <source>
        <dbReference type="ARBA" id="ARBA00022603"/>
    </source>
</evidence>
<dbReference type="Pfam" id="PF04072">
    <property type="entry name" value="LCM"/>
    <property type="match status" value="1"/>
</dbReference>
<dbReference type="RefSeq" id="WP_101436764.1">
    <property type="nucleotide sequence ID" value="NZ_PJMY01000003.1"/>
</dbReference>
<dbReference type="AlphaFoldDB" id="A0A2N3WGR7"/>
<evidence type="ECO:0000256" key="6">
    <source>
        <dbReference type="RuleBase" id="RU362030"/>
    </source>
</evidence>
<keyword evidence="5 6" id="KW-0949">S-adenosyl-L-methionine</keyword>
<keyword evidence="4" id="KW-0808">Transferase</keyword>
<dbReference type="Proteomes" id="UP000233750">
    <property type="component" value="Unassembled WGS sequence"/>
</dbReference>
<dbReference type="NCBIfam" id="TIGR00027">
    <property type="entry name" value="mthyl_TIGR00027"/>
    <property type="match status" value="1"/>
</dbReference>
<keyword evidence="8" id="KW-1185">Reference proteome</keyword>
<dbReference type="PANTHER" id="PTHR43619:SF2">
    <property type="entry name" value="S-ADENOSYL-L-METHIONINE-DEPENDENT METHYLTRANSFERASES SUPERFAMILY PROTEIN"/>
    <property type="match status" value="1"/>
</dbReference>
<evidence type="ECO:0000256" key="5">
    <source>
        <dbReference type="ARBA" id="ARBA00022691"/>
    </source>
</evidence>